<accession>A0A1J5SI30</accession>
<comment type="caution">
    <text evidence="1">The sequence shown here is derived from an EMBL/GenBank/DDBJ whole genome shotgun (WGS) entry which is preliminary data.</text>
</comment>
<dbReference type="Gene3D" id="2.50.20.10">
    <property type="entry name" value="Lipoprotein localisation LolA/LolB/LppX"/>
    <property type="match status" value="1"/>
</dbReference>
<dbReference type="InterPro" id="IPR029046">
    <property type="entry name" value="LolA/LolB/LppX"/>
</dbReference>
<evidence type="ECO:0000313" key="1">
    <source>
        <dbReference type="EMBL" id="OIR08074.1"/>
    </source>
</evidence>
<proteinExistence type="predicted"/>
<dbReference type="SUPFAM" id="SSF89392">
    <property type="entry name" value="Prokaryotic lipoproteins and lipoprotein localization factors"/>
    <property type="match status" value="1"/>
</dbReference>
<dbReference type="CDD" id="cd16325">
    <property type="entry name" value="LolA"/>
    <property type="match status" value="1"/>
</dbReference>
<keyword evidence="1" id="KW-0449">Lipoprotein</keyword>
<dbReference type="PANTHER" id="PTHR35869">
    <property type="entry name" value="OUTER-MEMBRANE LIPOPROTEIN CARRIER PROTEIN"/>
    <property type="match status" value="1"/>
</dbReference>
<dbReference type="AlphaFoldDB" id="A0A1J5SI30"/>
<gene>
    <name evidence="1" type="primary">lolA_5</name>
    <name evidence="1" type="ORF">GALL_99400</name>
</gene>
<sequence>MFALGKIVRRAGLAALLGAGLLTPAWALGAGDKAELAKAEAYLNAIHTMRAHFVQINPSGDSLDGAFSLWRPGRLRLDYNPPSPVQVIADGDSLIYYDKQLKQVSYLDLDSSIAGVLVRDKVNLDGPDLKLMGISHSPDLLKITVTQRNDPSQGQITLIFTEHPFALRQWKVIDAQGQETMVSLYDPEVGVALDKSLFTFVNPAMGKGPITHLHMK</sequence>
<dbReference type="PANTHER" id="PTHR35869:SF1">
    <property type="entry name" value="OUTER-MEMBRANE LIPOPROTEIN CARRIER PROTEIN"/>
    <property type="match status" value="1"/>
</dbReference>
<organism evidence="1">
    <name type="scientific">mine drainage metagenome</name>
    <dbReference type="NCBI Taxonomy" id="410659"/>
    <lineage>
        <taxon>unclassified sequences</taxon>
        <taxon>metagenomes</taxon>
        <taxon>ecological metagenomes</taxon>
    </lineage>
</organism>
<dbReference type="Pfam" id="PF03548">
    <property type="entry name" value="LolA"/>
    <property type="match status" value="1"/>
</dbReference>
<name>A0A1J5SI30_9ZZZZ</name>
<dbReference type="InterPro" id="IPR004564">
    <property type="entry name" value="OM_lipoprot_carrier_LolA-like"/>
</dbReference>
<reference evidence="1" key="1">
    <citation type="submission" date="2016-10" db="EMBL/GenBank/DDBJ databases">
        <title>Sequence of Gallionella enrichment culture.</title>
        <authorList>
            <person name="Poehlein A."/>
            <person name="Muehling M."/>
            <person name="Daniel R."/>
        </authorList>
    </citation>
    <scope>NUCLEOTIDE SEQUENCE</scope>
</reference>
<dbReference type="EMBL" id="MLJW01000034">
    <property type="protein sequence ID" value="OIR08074.1"/>
    <property type="molecule type" value="Genomic_DNA"/>
</dbReference>
<protein>
    <submittedName>
        <fullName evidence="1">Outer-membrane lipoprotein carrier protein</fullName>
    </submittedName>
</protein>